<evidence type="ECO:0000259" key="2">
    <source>
        <dbReference type="Pfam" id="PF02617"/>
    </source>
</evidence>
<comment type="subunit">
    <text evidence="1">Binds to the N-terminal domain of the chaperone ClpA.</text>
</comment>
<keyword evidence="3" id="KW-0378">Hydrolase</keyword>
<comment type="similarity">
    <text evidence="1">Belongs to the ClpS family.</text>
</comment>
<dbReference type="GO" id="GO:0030163">
    <property type="term" value="P:protein catabolic process"/>
    <property type="evidence" value="ECO:0007669"/>
    <property type="project" value="InterPro"/>
</dbReference>
<evidence type="ECO:0000313" key="4">
    <source>
        <dbReference type="Proteomes" id="UP000002216"/>
    </source>
</evidence>
<comment type="function">
    <text evidence="1">Involved in the modulation of the specificity of the ClpAP-mediated ATP-dependent protein degradation.</text>
</comment>
<dbReference type="STRING" id="525897.Dbac_2086"/>
<dbReference type="Proteomes" id="UP000002216">
    <property type="component" value="Chromosome"/>
</dbReference>
<protein>
    <recommendedName>
        <fullName evidence="1">ATP-dependent Clp protease adapter protein ClpS</fullName>
    </recommendedName>
</protein>
<accession>C7LNU7</accession>
<name>C7LNU7_DESBD</name>
<dbReference type="HAMAP" id="MF_00302">
    <property type="entry name" value="ClpS"/>
    <property type="match status" value="1"/>
</dbReference>
<dbReference type="InterPro" id="IPR003769">
    <property type="entry name" value="ClpS_core"/>
</dbReference>
<dbReference type="KEGG" id="dba:Dbac_2086"/>
<dbReference type="OrthoDB" id="9796121at2"/>
<proteinExistence type="inferred from homology"/>
<dbReference type="EMBL" id="CP001629">
    <property type="protein sequence ID" value="ACU90171.1"/>
    <property type="molecule type" value="Genomic_DNA"/>
</dbReference>
<dbReference type="eggNOG" id="COG2127">
    <property type="taxonomic scope" value="Bacteria"/>
</dbReference>
<dbReference type="InterPro" id="IPR022935">
    <property type="entry name" value="ClpS"/>
</dbReference>
<sequence>MTEPFEVPGSDPDIMVEDQLQEPRQFKVLLHNDDYTSMDFVVEVLMNVFGKSESESFAIMMSVHEKGIGLCGIYTAEVAETKVQLVHQMARARSFPLRCSMEEV</sequence>
<gene>
    <name evidence="1" type="primary">clpS</name>
    <name evidence="3" type="ordered locus">Dbac_2086</name>
</gene>
<dbReference type="HOGENOM" id="CLU_134358_1_0_7"/>
<dbReference type="Pfam" id="PF02617">
    <property type="entry name" value="ClpS"/>
    <property type="match status" value="1"/>
</dbReference>
<keyword evidence="3" id="KW-0645">Protease</keyword>
<dbReference type="InterPro" id="IPR014719">
    <property type="entry name" value="Ribosomal_bL12_C/ClpS-like"/>
</dbReference>
<dbReference type="PANTHER" id="PTHR33473:SF19">
    <property type="entry name" value="ATP-DEPENDENT CLP PROTEASE ADAPTER PROTEIN CLPS"/>
    <property type="match status" value="1"/>
</dbReference>
<dbReference type="FunFam" id="3.30.1390.10:FF:000002">
    <property type="entry name" value="ATP-dependent Clp protease adapter protein ClpS"/>
    <property type="match status" value="1"/>
</dbReference>
<reference evidence="3 4" key="1">
    <citation type="journal article" date="2009" name="Stand. Genomic Sci.">
        <title>Complete genome sequence of Desulfomicrobium baculatum type strain (X).</title>
        <authorList>
            <person name="Copeland A."/>
            <person name="Spring S."/>
            <person name="Goker M."/>
            <person name="Schneider S."/>
            <person name="Lapidus A."/>
            <person name="Del Rio T.G."/>
            <person name="Tice H."/>
            <person name="Cheng J.F."/>
            <person name="Chen F."/>
            <person name="Nolan M."/>
            <person name="Bruce D."/>
            <person name="Goodwin L."/>
            <person name="Pitluck S."/>
            <person name="Ivanova N."/>
            <person name="Mavrommatis K."/>
            <person name="Ovchinnikova G."/>
            <person name="Pati A."/>
            <person name="Chen A."/>
            <person name="Palaniappan K."/>
            <person name="Land M."/>
            <person name="Hauser L."/>
            <person name="Chang Y.J."/>
            <person name="Jeffries C.C."/>
            <person name="Meincke L."/>
            <person name="Sims D."/>
            <person name="Brettin T."/>
            <person name="Detter J.C."/>
            <person name="Han C."/>
            <person name="Chain P."/>
            <person name="Bristow J."/>
            <person name="Eisen J.A."/>
            <person name="Markowitz V."/>
            <person name="Hugenholtz P."/>
            <person name="Kyrpides N.C."/>
            <person name="Klenk H.P."/>
            <person name="Lucas S."/>
        </authorList>
    </citation>
    <scope>NUCLEOTIDE SEQUENCE [LARGE SCALE GENOMIC DNA]</scope>
    <source>
        <strain evidence="4">DSM 4028 / VKM B-1378 / X</strain>
    </source>
</reference>
<evidence type="ECO:0000313" key="3">
    <source>
        <dbReference type="EMBL" id="ACU90171.1"/>
    </source>
</evidence>
<dbReference type="AlphaFoldDB" id="C7LNU7"/>
<dbReference type="GO" id="GO:0006508">
    <property type="term" value="P:proteolysis"/>
    <property type="evidence" value="ECO:0007669"/>
    <property type="project" value="UniProtKB-UniRule"/>
</dbReference>
<feature type="domain" description="Adaptor protein ClpS core" evidence="2">
    <location>
        <begin position="21"/>
        <end position="100"/>
    </location>
</feature>
<organism evidence="3 4">
    <name type="scientific">Desulfomicrobium baculatum (strain DSM 4028 / VKM B-1378 / X)</name>
    <name type="common">Desulfovibrio baculatus</name>
    <dbReference type="NCBI Taxonomy" id="525897"/>
    <lineage>
        <taxon>Bacteria</taxon>
        <taxon>Pseudomonadati</taxon>
        <taxon>Thermodesulfobacteriota</taxon>
        <taxon>Desulfovibrionia</taxon>
        <taxon>Desulfovibrionales</taxon>
        <taxon>Desulfomicrobiaceae</taxon>
        <taxon>Desulfomicrobium</taxon>
    </lineage>
</organism>
<dbReference type="RefSeq" id="WP_015774262.1">
    <property type="nucleotide sequence ID" value="NC_013173.1"/>
</dbReference>
<keyword evidence="4" id="KW-1185">Reference proteome</keyword>
<dbReference type="PANTHER" id="PTHR33473">
    <property type="entry name" value="ATP-DEPENDENT CLP PROTEASE ADAPTER PROTEIN CLPS1, CHLOROPLASTIC"/>
    <property type="match status" value="1"/>
</dbReference>
<evidence type="ECO:0000256" key="1">
    <source>
        <dbReference type="HAMAP-Rule" id="MF_00302"/>
    </source>
</evidence>
<dbReference type="Gene3D" id="3.30.1390.10">
    <property type="match status" value="1"/>
</dbReference>
<dbReference type="SUPFAM" id="SSF54736">
    <property type="entry name" value="ClpS-like"/>
    <property type="match status" value="1"/>
</dbReference>
<dbReference type="GO" id="GO:0008233">
    <property type="term" value="F:peptidase activity"/>
    <property type="evidence" value="ECO:0007669"/>
    <property type="project" value="UniProtKB-KW"/>
</dbReference>